<feature type="domain" description="Putative metallopeptidase" evidence="2">
    <location>
        <begin position="28"/>
        <end position="248"/>
    </location>
</feature>
<dbReference type="GeneID" id="93136380"/>
<reference evidence="8 9" key="1">
    <citation type="submission" date="2015-09" db="EMBL/GenBank/DDBJ databases">
        <authorList>
            <consortium name="Pathogen Informatics"/>
        </authorList>
    </citation>
    <scope>NUCLEOTIDE SEQUENCE [LARGE SCALE GENOMIC DNA]</scope>
    <source>
        <strain evidence="4 8">2789STDY5608866</strain>
        <strain evidence="3 9">2789STDY5834961</strain>
    </source>
</reference>
<dbReference type="Proteomes" id="UP000449249">
    <property type="component" value="Unassembled WGS sequence"/>
</dbReference>
<accession>A0A173RTA4</accession>
<reference evidence="7" key="3">
    <citation type="journal article" date="2020" name="Cell Host Microbe">
        <title>Functional and Genomic Variation between Human-Derived Isolates of Lachnospiraceae Reveals Inter- and Intra-Species Diversity.</title>
        <authorList>
            <person name="Sorbara M.T."/>
            <person name="Littmann E.R."/>
            <person name="Fontana E."/>
            <person name="Moody T.U."/>
            <person name="Kohout C.E."/>
            <person name="Gjonbalaj M."/>
            <person name="Eaton V."/>
            <person name="Seok R."/>
            <person name="Leiner I.M."/>
            <person name="Pamer E.G."/>
        </authorList>
    </citation>
    <scope>NUCLEOTIDE SEQUENCE</scope>
    <source>
        <strain evidence="7">MSK.10.16</strain>
    </source>
</reference>
<dbReference type="Pfam" id="PF13203">
    <property type="entry name" value="DUF2201_N"/>
    <property type="match status" value="1"/>
</dbReference>
<protein>
    <submittedName>
        <fullName evidence="3">Uncharacterized protein conserved in bacteria</fullName>
    </submittedName>
    <submittedName>
        <fullName evidence="5">VWA domain-containing protein</fullName>
    </submittedName>
</protein>
<dbReference type="EMBL" id="CYYY01000010">
    <property type="protein sequence ID" value="CUO05552.1"/>
    <property type="molecule type" value="Genomic_DNA"/>
</dbReference>
<dbReference type="RefSeq" id="WP_006428566.1">
    <property type="nucleotide sequence ID" value="NZ_CABIWY010000010.1"/>
</dbReference>
<name>A0A173RTA4_9FIRM</name>
<dbReference type="InterPro" id="IPR036465">
    <property type="entry name" value="vWFA_dom_sf"/>
</dbReference>
<sequence>MDREKIENNRETIEKDRLENISRKILVMARNELYMKMRFLDVALSSLPFVLDTGAEGMGTDGLYLYYDPQYLGGLFREDRVMVNRIYLHLVLHGIFRHMIRRKGREERLYHLSCDIAVESIIDELQYRCVMKARSFPRREMYRELKKEMKTLTAERIYEVLRKKALTQKQLEQLEVDFRVDDHSYWPKAEEKKRQNQIENRWQDISERMETEMETFSKEASQTSGNLIDQVKVENRERMDYREFLRKFSVLKEEMTVDPDSFDYTFYSYGLTMYGNMPLIEPQEWKEVQKVEEFVIVIDTSMSCSGELVKKFLEETYGVLSENDSFFRKVNIHIIQCDDQVQTDQKITCEEELKEYMDKLELKGEGGTDFRPAFSYVDELVRQHTFEHLRGMIYFTDGRGIYPAKRPVYETAFVFMEEDYEDVDVPPWAIKIILEEDLDF</sequence>
<reference evidence="7" key="4">
    <citation type="submission" date="2020-02" db="EMBL/GenBank/DDBJ databases">
        <authorList>
            <person name="Littmann E."/>
            <person name="Sorbara M."/>
        </authorList>
    </citation>
    <scope>NUCLEOTIDE SEQUENCE</scope>
    <source>
        <strain evidence="7">MSK.10.16</strain>
    </source>
</reference>
<evidence type="ECO:0000259" key="2">
    <source>
        <dbReference type="Pfam" id="PF13203"/>
    </source>
</evidence>
<dbReference type="PANTHER" id="PTHR38730:SF1">
    <property type="entry name" value="SLL7028 PROTEIN"/>
    <property type="match status" value="1"/>
</dbReference>
<dbReference type="EMBL" id="CYXO01000003">
    <property type="protein sequence ID" value="CUM81210.1"/>
    <property type="molecule type" value="Genomic_DNA"/>
</dbReference>
<dbReference type="CDD" id="cd00198">
    <property type="entry name" value="vWFA"/>
    <property type="match status" value="1"/>
</dbReference>
<dbReference type="Proteomes" id="UP000095439">
    <property type="component" value="Unassembled WGS sequence"/>
</dbReference>
<dbReference type="Proteomes" id="UP000095597">
    <property type="component" value="Unassembled WGS sequence"/>
</dbReference>
<gene>
    <name evidence="4" type="ORF">ERS852423_02142</name>
    <name evidence="3" type="ORF">ERS852573_00638</name>
    <name evidence="7" type="ORF">G4332_10020</name>
    <name evidence="6" type="ORF">GT528_08405</name>
    <name evidence="5" type="ORF">GT576_12065</name>
</gene>
<dbReference type="EMBL" id="WWSH01000010">
    <property type="protein sequence ID" value="MZK11055.1"/>
    <property type="molecule type" value="Genomic_DNA"/>
</dbReference>
<dbReference type="SUPFAM" id="SSF53300">
    <property type="entry name" value="vWA-like"/>
    <property type="match status" value="1"/>
</dbReference>
<dbReference type="Proteomes" id="UP000472916">
    <property type="component" value="Unassembled WGS sequence"/>
</dbReference>
<evidence type="ECO:0000313" key="4">
    <source>
        <dbReference type="EMBL" id="CUO05552.1"/>
    </source>
</evidence>
<evidence type="ECO:0000313" key="10">
    <source>
        <dbReference type="Proteomes" id="UP000449249"/>
    </source>
</evidence>
<dbReference type="Gene3D" id="3.40.50.410">
    <property type="entry name" value="von Willebrand factor, type A domain"/>
    <property type="match status" value="1"/>
</dbReference>
<dbReference type="Pfam" id="PF09967">
    <property type="entry name" value="DUF2201"/>
    <property type="match status" value="1"/>
</dbReference>
<reference evidence="10 11" key="2">
    <citation type="journal article" date="2019" name="Nat. Med.">
        <title>A library of human gut bacterial isolates paired with longitudinal multiomics data enables mechanistic microbiome research.</title>
        <authorList>
            <person name="Poyet M."/>
            <person name="Groussin M."/>
            <person name="Gibbons S.M."/>
            <person name="Avila-Pacheco J."/>
            <person name="Jiang X."/>
            <person name="Kearney S.M."/>
            <person name="Perrotta A.R."/>
            <person name="Berdy B."/>
            <person name="Zhao S."/>
            <person name="Lieberman T.D."/>
            <person name="Swanson P.K."/>
            <person name="Smith M."/>
            <person name="Roesemann S."/>
            <person name="Alexander J.E."/>
            <person name="Rich S.A."/>
            <person name="Livny J."/>
            <person name="Vlamakis H."/>
            <person name="Clish C."/>
            <person name="Bullock K."/>
            <person name="Deik A."/>
            <person name="Scott J."/>
            <person name="Pierce K.A."/>
            <person name="Xavier R.J."/>
            <person name="Alm E.J."/>
        </authorList>
    </citation>
    <scope>NUCLEOTIDE SEQUENCE [LARGE SCALE GENOMIC DNA]</scope>
    <source>
        <strain evidence="5 10">BIOML-A1</strain>
        <strain evidence="6 11">BIOML-A6</strain>
    </source>
</reference>
<evidence type="ECO:0000313" key="6">
    <source>
        <dbReference type="EMBL" id="MZK41731.1"/>
    </source>
</evidence>
<dbReference type="PANTHER" id="PTHR38730">
    <property type="entry name" value="SLL7028 PROTEIN"/>
    <property type="match status" value="1"/>
</dbReference>
<dbReference type="EMBL" id="WWSC01000008">
    <property type="protein sequence ID" value="MZK41731.1"/>
    <property type="molecule type" value="Genomic_DNA"/>
</dbReference>
<evidence type="ECO:0000313" key="7">
    <source>
        <dbReference type="EMBL" id="NSE58446.1"/>
    </source>
</evidence>
<evidence type="ECO:0000313" key="5">
    <source>
        <dbReference type="EMBL" id="MZK11055.1"/>
    </source>
</evidence>
<evidence type="ECO:0000313" key="9">
    <source>
        <dbReference type="Proteomes" id="UP000095597"/>
    </source>
</evidence>
<organism evidence="3 9">
    <name type="scientific">Dorea longicatena</name>
    <dbReference type="NCBI Taxonomy" id="88431"/>
    <lineage>
        <taxon>Bacteria</taxon>
        <taxon>Bacillati</taxon>
        <taxon>Bacillota</taxon>
        <taxon>Clostridia</taxon>
        <taxon>Lachnospirales</taxon>
        <taxon>Lachnospiraceae</taxon>
        <taxon>Dorea</taxon>
    </lineage>
</organism>
<dbReference type="AlphaFoldDB" id="A0A173RTA4"/>
<proteinExistence type="predicted"/>
<evidence type="ECO:0000313" key="11">
    <source>
        <dbReference type="Proteomes" id="UP000472916"/>
    </source>
</evidence>
<dbReference type="EMBL" id="JAAIOD010000012">
    <property type="protein sequence ID" value="NSE58446.1"/>
    <property type="molecule type" value="Genomic_DNA"/>
</dbReference>
<dbReference type="InterPro" id="IPR025154">
    <property type="entry name" value="Put_metallopeptidase_dom"/>
</dbReference>
<evidence type="ECO:0000313" key="3">
    <source>
        <dbReference type="EMBL" id="CUM81210.1"/>
    </source>
</evidence>
<dbReference type="OrthoDB" id="9809307at2"/>
<dbReference type="Proteomes" id="UP000724058">
    <property type="component" value="Unassembled WGS sequence"/>
</dbReference>
<dbReference type="InterPro" id="IPR018698">
    <property type="entry name" value="VWA-like_dom"/>
</dbReference>
<evidence type="ECO:0000313" key="8">
    <source>
        <dbReference type="Proteomes" id="UP000095439"/>
    </source>
</evidence>
<feature type="domain" description="VWA-like" evidence="1">
    <location>
        <begin position="295"/>
        <end position="433"/>
    </location>
</feature>
<evidence type="ECO:0000259" key="1">
    <source>
        <dbReference type="Pfam" id="PF09967"/>
    </source>
</evidence>